<proteinExistence type="predicted"/>
<feature type="transmembrane region" description="Helical" evidence="1">
    <location>
        <begin position="31"/>
        <end position="52"/>
    </location>
</feature>
<feature type="transmembrane region" description="Helical" evidence="1">
    <location>
        <begin position="5"/>
        <end position="25"/>
    </location>
</feature>
<protein>
    <submittedName>
        <fullName evidence="3">Uncharacterized protein</fullName>
    </submittedName>
</protein>
<dbReference type="EMBL" id="DTCK01000028">
    <property type="protein sequence ID" value="HGQ35901.1"/>
    <property type="molecule type" value="Genomic_DNA"/>
</dbReference>
<organism evidence="3">
    <name type="scientific">Ignisphaera aggregans</name>
    <dbReference type="NCBI Taxonomy" id="334771"/>
    <lineage>
        <taxon>Archaea</taxon>
        <taxon>Thermoproteota</taxon>
        <taxon>Thermoprotei</taxon>
        <taxon>Desulfurococcales</taxon>
        <taxon>Desulfurococcaceae</taxon>
        <taxon>Ignisphaera</taxon>
    </lineage>
</organism>
<evidence type="ECO:0000313" key="3">
    <source>
        <dbReference type="EMBL" id="HGQ64769.1"/>
    </source>
</evidence>
<accession>A0A7C4NLK2</accession>
<gene>
    <name evidence="3" type="ORF">ENU08_05940</name>
    <name evidence="2" type="ORF">ENU41_04410</name>
</gene>
<keyword evidence="1" id="KW-0472">Membrane</keyword>
<name>A0A7C4NLK2_9CREN</name>
<keyword evidence="1" id="KW-0812">Transmembrane</keyword>
<sequence>MESRYILAGLTIIALAASFLVYGLVVVSDRVVGIALSVAVVGVVLAFVGIGYSEPAENMLSRYAEDLNMFLTRIVEDMGIPNNHKLKLCYTQKILCLSENDVTCGDVVTGISIAGNTPYVGIPTENILNFLSNISAGEDIIDKFKRVFIEIAAVCRGIAIAKQDDLISVEFTNLTDKGFNHIKTPINLLRLYTLALIAHHYERDVKIVEESISQEGYRVKLRIESATHG</sequence>
<comment type="caution">
    <text evidence="3">The sequence shown here is derived from an EMBL/GenBank/DDBJ whole genome shotgun (WGS) entry which is preliminary data.</text>
</comment>
<keyword evidence="1" id="KW-1133">Transmembrane helix</keyword>
<dbReference type="AlphaFoldDB" id="A0A7C4NLK2"/>
<reference evidence="3" key="1">
    <citation type="journal article" date="2020" name="mSystems">
        <title>Genome- and Community-Level Interaction Insights into Carbon Utilization and Element Cycling Functions of Hydrothermarchaeota in Hydrothermal Sediment.</title>
        <authorList>
            <person name="Zhou Z."/>
            <person name="Liu Y."/>
            <person name="Xu W."/>
            <person name="Pan J."/>
            <person name="Luo Z.H."/>
            <person name="Li M."/>
        </authorList>
    </citation>
    <scope>NUCLEOTIDE SEQUENCE [LARGE SCALE GENOMIC DNA]</scope>
    <source>
        <strain evidence="3">SpSt-637</strain>
        <strain evidence="2">SpSt-667</strain>
    </source>
</reference>
<evidence type="ECO:0000313" key="2">
    <source>
        <dbReference type="EMBL" id="HGQ35901.1"/>
    </source>
</evidence>
<evidence type="ECO:0000256" key="1">
    <source>
        <dbReference type="SAM" id="Phobius"/>
    </source>
</evidence>
<dbReference type="EMBL" id="DTBD01000051">
    <property type="protein sequence ID" value="HGQ64769.1"/>
    <property type="molecule type" value="Genomic_DNA"/>
</dbReference>